<feature type="compositionally biased region" description="Basic and acidic residues" evidence="1">
    <location>
        <begin position="254"/>
        <end position="264"/>
    </location>
</feature>
<feature type="region of interest" description="Disordered" evidence="1">
    <location>
        <begin position="204"/>
        <end position="224"/>
    </location>
</feature>
<feature type="region of interest" description="Disordered" evidence="1">
    <location>
        <begin position="1"/>
        <end position="24"/>
    </location>
</feature>
<dbReference type="Proteomes" id="UP001189429">
    <property type="component" value="Unassembled WGS sequence"/>
</dbReference>
<keyword evidence="3" id="KW-1185">Reference proteome</keyword>
<accession>A0ABN9Y5J1</accession>
<feature type="compositionally biased region" description="Polar residues" evidence="1">
    <location>
        <begin position="1"/>
        <end position="10"/>
    </location>
</feature>
<sequence>MSSRLNNSSLPRAGGNRRWRHRQRLSQHRRLTSLRRAARPCVANVMALAAPALEGALAGAPVARTPEEQAQRARRNSGTWHALCGEARGEHRMRAPETVLNRLQRSGKGGSLRAWRGPPARRHQGLQAASLQLAEGARLTPSTHTRSLASGARWWQAQAARARLGDTKEEPTLEGQSGAPTRDVGDQQHSSEHQLGAHLVDQAGNDADWAPHGQHGGGHDVEGHGRAVRAGAARAQLLGTVVGSQLGAGTPLPDDEHCTEHGGWEKGSGGSQAAEHGGQERGADQQLGSAERRLAERAPILPDLGALPRTQWRVLVAWGEGGELDDPPRRRTAWSCAGRR</sequence>
<evidence type="ECO:0000256" key="1">
    <source>
        <dbReference type="SAM" id="MobiDB-lite"/>
    </source>
</evidence>
<feature type="compositionally biased region" description="Basic residues" evidence="1">
    <location>
        <begin position="15"/>
        <end position="24"/>
    </location>
</feature>
<feature type="region of interest" description="Disordered" evidence="1">
    <location>
        <begin position="244"/>
        <end position="288"/>
    </location>
</feature>
<evidence type="ECO:0000313" key="2">
    <source>
        <dbReference type="EMBL" id="CAK0907838.1"/>
    </source>
</evidence>
<organism evidence="2 3">
    <name type="scientific">Prorocentrum cordatum</name>
    <dbReference type="NCBI Taxonomy" id="2364126"/>
    <lineage>
        <taxon>Eukaryota</taxon>
        <taxon>Sar</taxon>
        <taxon>Alveolata</taxon>
        <taxon>Dinophyceae</taxon>
        <taxon>Prorocentrales</taxon>
        <taxon>Prorocentraceae</taxon>
        <taxon>Prorocentrum</taxon>
    </lineage>
</organism>
<dbReference type="EMBL" id="CAUYUJ010021926">
    <property type="protein sequence ID" value="CAK0907838.1"/>
    <property type="molecule type" value="Genomic_DNA"/>
</dbReference>
<feature type="region of interest" description="Disordered" evidence="1">
    <location>
        <begin position="159"/>
        <end position="191"/>
    </location>
</feature>
<gene>
    <name evidence="2" type="ORF">PCOR1329_LOCUS82724</name>
</gene>
<evidence type="ECO:0000313" key="3">
    <source>
        <dbReference type="Proteomes" id="UP001189429"/>
    </source>
</evidence>
<name>A0ABN9Y5J1_9DINO</name>
<proteinExistence type="predicted"/>
<comment type="caution">
    <text evidence="2">The sequence shown here is derived from an EMBL/GenBank/DDBJ whole genome shotgun (WGS) entry which is preliminary data.</text>
</comment>
<protein>
    <submittedName>
        <fullName evidence="2">Uncharacterized protein</fullName>
    </submittedName>
</protein>
<reference evidence="2" key="1">
    <citation type="submission" date="2023-10" db="EMBL/GenBank/DDBJ databases">
        <authorList>
            <person name="Chen Y."/>
            <person name="Shah S."/>
            <person name="Dougan E. K."/>
            <person name="Thang M."/>
            <person name="Chan C."/>
        </authorList>
    </citation>
    <scope>NUCLEOTIDE SEQUENCE [LARGE SCALE GENOMIC DNA]</scope>
</reference>